<accession>A0ABT1D7H9</accession>
<evidence type="ECO:0000313" key="1">
    <source>
        <dbReference type="EMBL" id="MCO6417557.1"/>
    </source>
</evidence>
<dbReference type="EMBL" id="JAFIRR010000096">
    <property type="protein sequence ID" value="MCO6417557.1"/>
    <property type="molecule type" value="Genomic_DNA"/>
</dbReference>
<dbReference type="Gene3D" id="2.60.120.10">
    <property type="entry name" value="Jelly Rolls"/>
    <property type="match status" value="1"/>
</dbReference>
<protein>
    <recommendedName>
        <fullName evidence="3">Metal-dependent protein of the double-stranded beta helix superfamily-like protein</fullName>
    </recommendedName>
</protein>
<reference evidence="1 2" key="1">
    <citation type="submission" date="2021-12" db="EMBL/GenBank/DDBJ databases">
        <title>Siccirubricoccus leaddurans sp. nov., a high concentration Zn2+ tolerance bacterium.</title>
        <authorList>
            <person name="Cao Y."/>
        </authorList>
    </citation>
    <scope>NUCLEOTIDE SEQUENCE [LARGE SCALE GENOMIC DNA]</scope>
    <source>
        <strain evidence="1 2">KC 17139</strain>
    </source>
</reference>
<name>A0ABT1D7H9_9PROT</name>
<organism evidence="1 2">
    <name type="scientific">Siccirubricoccus soli</name>
    <dbReference type="NCBI Taxonomy" id="2899147"/>
    <lineage>
        <taxon>Bacteria</taxon>
        <taxon>Pseudomonadati</taxon>
        <taxon>Pseudomonadota</taxon>
        <taxon>Alphaproteobacteria</taxon>
        <taxon>Acetobacterales</taxon>
        <taxon>Roseomonadaceae</taxon>
        <taxon>Siccirubricoccus</taxon>
    </lineage>
</organism>
<dbReference type="SUPFAM" id="SSF51182">
    <property type="entry name" value="RmlC-like cupins"/>
    <property type="match status" value="1"/>
</dbReference>
<keyword evidence="2" id="KW-1185">Reference proteome</keyword>
<evidence type="ECO:0000313" key="2">
    <source>
        <dbReference type="Proteomes" id="UP001523392"/>
    </source>
</evidence>
<gene>
    <name evidence="1" type="ORF">JYK14_15510</name>
</gene>
<dbReference type="InterPro" id="IPR011051">
    <property type="entry name" value="RmlC_Cupin_sf"/>
</dbReference>
<proteinExistence type="predicted"/>
<evidence type="ECO:0008006" key="3">
    <source>
        <dbReference type="Google" id="ProtNLM"/>
    </source>
</evidence>
<dbReference type="RefSeq" id="WP_252954197.1">
    <property type="nucleotide sequence ID" value="NZ_JAFIRR010000096.1"/>
</dbReference>
<sequence>MFDLQRFIEECRAALAEGGQRAVRELTARAMREPGAVLSGLGEPKVGGLVPLHRSPELTILNVIWAPRMTVMPHNHGMWAVIGVYTGGEDNIFWRRLPEGRAGRVEAAGAKSLRAGDCTALGQDIIHSVTNPLGRLTGAIHVYGGDFFAAERSEWEPETLEERPYDVEKAKRMFAVG</sequence>
<comment type="caution">
    <text evidence="1">The sequence shown here is derived from an EMBL/GenBank/DDBJ whole genome shotgun (WGS) entry which is preliminary data.</text>
</comment>
<dbReference type="InterPro" id="IPR014710">
    <property type="entry name" value="RmlC-like_jellyroll"/>
</dbReference>
<dbReference type="Proteomes" id="UP001523392">
    <property type="component" value="Unassembled WGS sequence"/>
</dbReference>